<gene>
    <name evidence="2" type="ORF">EPJ72_10880</name>
</gene>
<dbReference type="Proteomes" id="UP000323176">
    <property type="component" value="Unassembled WGS sequence"/>
</dbReference>
<evidence type="ECO:0000256" key="1">
    <source>
        <dbReference type="SAM" id="Phobius"/>
    </source>
</evidence>
<comment type="caution">
    <text evidence="2">The sequence shown here is derived from an EMBL/GenBank/DDBJ whole genome shotgun (WGS) entry which is preliminary data.</text>
</comment>
<name>A0A5C8EHV9_BRAPL</name>
<reference evidence="2 3" key="1">
    <citation type="journal article" date="1992" name="Lakartidningen">
        <title>[Penicillin V and not amoxicillin is the first choice preparation in acute otitis].</title>
        <authorList>
            <person name="Kamme C."/>
            <person name="Lundgren K."/>
            <person name="Prellner K."/>
        </authorList>
    </citation>
    <scope>NUCLEOTIDE SEQUENCE [LARGE SCALE GENOMIC DNA]</scope>
    <source>
        <strain evidence="2 3">PC5538III-hc</strain>
    </source>
</reference>
<dbReference type="EMBL" id="SAXY01000064">
    <property type="protein sequence ID" value="TXJ37345.1"/>
    <property type="molecule type" value="Genomic_DNA"/>
</dbReference>
<feature type="transmembrane region" description="Helical" evidence="1">
    <location>
        <begin position="12"/>
        <end position="33"/>
    </location>
</feature>
<dbReference type="AlphaFoldDB" id="A0A5C8EHV9"/>
<feature type="transmembrane region" description="Helical" evidence="1">
    <location>
        <begin position="282"/>
        <end position="306"/>
    </location>
</feature>
<accession>A0A5C8EHV9</accession>
<sequence>MNNDKKQKIIKTILSLMISFLMIFIVAMFARVASNTILPQNSKVSVLINDYLDMMMQMMDKFATNLKIKRNTVSEYQVNLITQSISDYVGYSMYQTADILKDYNPYKNYSKAELEKYKNDYYKMTLENPYLRSMTVFSIDGKMRLNLYSANHKSWPIELQDNLLKEIKNKGSLVLNAENENAFYIMEYIKNKHGEIIVTTRNDYSYVSDIAMYYQVADKRLYISDSRDLVYNVRESVGEKSIEKVSSVINRFAYYKKQPSFIVNDSLSVSMIGKEYPNYFELIVLAATALLILLFQLILSGIINFFKYLMQIKTNRDFLESVKGENELFIDESLVKADIPKSTVIDDMPPIIERLHYKIPEKYFENNKKEKKEDKFNIAKDISNIVNMIKFNKYNPDKNEDMNNNTAIAETEETVEKLIIEEKTEEIKDNSTIIEEDNLDNIYSLSYIENEVDREFEKNKKEEDLTEFVEEQKISEEDEILEYDDIYNNTLEEIYKTEEYSKYNNNEEEYYNNEIENTENNNDNTNLYNDEISTLEEIRTFNQEAENIYQEIENDKHNEYYSLNDEYSNNEYYNAEDIRDRKIIKSDLSYNNYNNENTFNLEIEKISEVEDTDKTEEKQEAVEEVKENINMEIYNSYNNLENNTAEKIKNNIDTKRTEDVFAAFDKMLSSIISKAEEDARKSITKK</sequence>
<organism evidence="2 3">
    <name type="scientific">Brachyspira pilosicoli</name>
    <name type="common">Serpulina pilosicoli</name>
    <dbReference type="NCBI Taxonomy" id="52584"/>
    <lineage>
        <taxon>Bacteria</taxon>
        <taxon>Pseudomonadati</taxon>
        <taxon>Spirochaetota</taxon>
        <taxon>Spirochaetia</taxon>
        <taxon>Brachyspirales</taxon>
        <taxon>Brachyspiraceae</taxon>
        <taxon>Brachyspira</taxon>
    </lineage>
</organism>
<protein>
    <submittedName>
        <fullName evidence="2">Uncharacterized protein</fullName>
    </submittedName>
</protein>
<proteinExistence type="predicted"/>
<evidence type="ECO:0000313" key="3">
    <source>
        <dbReference type="Proteomes" id="UP000323176"/>
    </source>
</evidence>
<keyword evidence="1" id="KW-1133">Transmembrane helix</keyword>
<dbReference type="OrthoDB" id="304976at2"/>
<keyword evidence="1" id="KW-0472">Membrane</keyword>
<evidence type="ECO:0000313" key="2">
    <source>
        <dbReference type="EMBL" id="TXJ37345.1"/>
    </source>
</evidence>
<keyword evidence="1" id="KW-0812">Transmembrane</keyword>